<evidence type="ECO:0000256" key="1">
    <source>
        <dbReference type="SAM" id="SignalP"/>
    </source>
</evidence>
<dbReference type="Proteomes" id="UP000291187">
    <property type="component" value="Unassembled WGS sequence"/>
</dbReference>
<accession>A0A2N3QSU5</accession>
<dbReference type="EMBL" id="RYUM01000009">
    <property type="protein sequence ID" value="RYQ19343.1"/>
    <property type="molecule type" value="Genomic_DNA"/>
</dbReference>
<sequence>MGISSFIATIALVATTAVAPAAPADMRQAESSEANGSSLIIDCPAWAHALGLC</sequence>
<protein>
    <submittedName>
        <fullName evidence="2">Uncharacterized protein</fullName>
    </submittedName>
</protein>
<comment type="caution">
    <text evidence="2">The sequence shown here is derived from an EMBL/GenBank/DDBJ whole genome shotgun (WGS) entry which is preliminary data.</text>
</comment>
<evidence type="ECO:0000313" key="3">
    <source>
        <dbReference type="EMBL" id="RYQ19343.1"/>
    </source>
</evidence>
<evidence type="ECO:0000313" key="5">
    <source>
        <dbReference type="Proteomes" id="UP000233722"/>
    </source>
</evidence>
<evidence type="ECO:0000313" key="7">
    <source>
        <dbReference type="Proteomes" id="UP000293268"/>
    </source>
</evidence>
<dbReference type="AlphaFoldDB" id="A0A2N3QSU5"/>
<proteinExistence type="predicted"/>
<dbReference type="EMBL" id="PCHA01000018">
    <property type="protein sequence ID" value="PKU95105.1"/>
    <property type="molecule type" value="Genomic_DNA"/>
</dbReference>
<dbReference type="EMBL" id="SBKU01000005">
    <property type="protein sequence ID" value="RYQ68878.1"/>
    <property type="molecule type" value="Genomic_DNA"/>
</dbReference>
<dbReference type="Proteomes" id="UP000293268">
    <property type="component" value="Unassembled WGS sequence"/>
</dbReference>
<reference evidence="2 5" key="1">
    <citation type="submission" date="2017-10" db="EMBL/GenBank/DDBJ databases">
        <title>Bifidobacterium genomics.</title>
        <authorList>
            <person name="Lugli G.A."/>
            <person name="Milani C."/>
            <person name="Mancabelli L."/>
        </authorList>
    </citation>
    <scope>NUCLEOTIDE SEQUENCE [LARGE SCALE GENOMIC DNA]</scope>
    <source>
        <strain evidence="2 5">1747B</strain>
    </source>
</reference>
<organism evidence="2 5">
    <name type="scientific">Bifidobacterium pseudolongum subsp. globosum</name>
    <dbReference type="NCBI Taxonomy" id="1690"/>
    <lineage>
        <taxon>Bacteria</taxon>
        <taxon>Bacillati</taxon>
        <taxon>Actinomycetota</taxon>
        <taxon>Actinomycetes</taxon>
        <taxon>Bifidobacteriales</taxon>
        <taxon>Bifidobacteriaceae</taxon>
        <taxon>Bifidobacterium</taxon>
    </lineage>
</organism>
<gene>
    <name evidence="2" type="ORF">CQR45_0747</name>
    <name evidence="3" type="ORF">PG2071B_0753</name>
    <name evidence="4" type="ORF">PG2072B_0672</name>
</gene>
<evidence type="ECO:0000313" key="2">
    <source>
        <dbReference type="EMBL" id="PKU95105.1"/>
    </source>
</evidence>
<evidence type="ECO:0000313" key="6">
    <source>
        <dbReference type="Proteomes" id="UP000291187"/>
    </source>
</evidence>
<dbReference type="Proteomes" id="UP000233722">
    <property type="component" value="Unassembled WGS sequence"/>
</dbReference>
<reference evidence="3 6" key="2">
    <citation type="submission" date="2018-12" db="EMBL/GenBank/DDBJ databases">
        <title>Unveiling genomic diversity among members of the Bifidobacterium pseudolongum species, a widely distributed gut commensal of the animal kingdom.</title>
        <authorList>
            <person name="Lugli G.A."/>
            <person name="Duranti S."/>
            <person name="Albert K."/>
            <person name="Mancabelli L."/>
            <person name="Napoli S."/>
            <person name="Viappiani A."/>
            <person name="Anzalone R."/>
            <person name="Longhi G."/>
            <person name="Milani C."/>
            <person name="Turroni F."/>
            <person name="Alessandri G."/>
            <person name="Sela D.A."/>
            <person name="Van Sinderen D."/>
            <person name="Ventura M."/>
        </authorList>
    </citation>
    <scope>NUCLEOTIDE SEQUENCE [LARGE SCALE GENOMIC DNA]</scope>
    <source>
        <strain evidence="3 6">2071B</strain>
        <strain evidence="4 7">2072B</strain>
    </source>
</reference>
<keyword evidence="1" id="KW-0732">Signal</keyword>
<feature type="signal peptide" evidence="1">
    <location>
        <begin position="1"/>
        <end position="21"/>
    </location>
</feature>
<name>A0A2N3QSU5_9BIFI</name>
<evidence type="ECO:0000313" key="4">
    <source>
        <dbReference type="EMBL" id="RYQ68878.1"/>
    </source>
</evidence>
<feature type="chain" id="PRO_5038225954" evidence="1">
    <location>
        <begin position="22"/>
        <end position="53"/>
    </location>
</feature>